<dbReference type="AlphaFoldDB" id="A0AB39QB71"/>
<gene>
    <name evidence="2" type="ORF">AB5J49_38600</name>
</gene>
<sequence length="89" mass="9898">MTRPPTFEDLFRDCQRTAVHLEMRDAYMKSDPAFIDWKAGVVLDPAERWADWHAIVTEATSRGVGQQVAGGASAQGEPSDAELFDLRGF</sequence>
<dbReference type="Pfam" id="PF21806">
    <property type="entry name" value="DUF6879"/>
    <property type="match status" value="1"/>
</dbReference>
<reference evidence="2" key="1">
    <citation type="submission" date="2024-07" db="EMBL/GenBank/DDBJ databases">
        <authorList>
            <person name="Yu S.T."/>
        </authorList>
    </citation>
    <scope>NUCLEOTIDE SEQUENCE</scope>
    <source>
        <strain evidence="2">R28</strain>
    </source>
</reference>
<dbReference type="RefSeq" id="WP_369173507.1">
    <property type="nucleotide sequence ID" value="NZ_CP163439.1"/>
</dbReference>
<proteinExistence type="predicted"/>
<name>A0AB39QB71_9ACTN</name>
<evidence type="ECO:0000313" key="2">
    <source>
        <dbReference type="EMBL" id="XDQ38795.1"/>
    </source>
</evidence>
<feature type="domain" description="DUF6879" evidence="1">
    <location>
        <begin position="6"/>
        <end position="64"/>
    </location>
</feature>
<dbReference type="EMBL" id="CP163439">
    <property type="protein sequence ID" value="XDQ38795.1"/>
    <property type="molecule type" value="Genomic_DNA"/>
</dbReference>
<protein>
    <submittedName>
        <fullName evidence="2">DUF6879 family protein</fullName>
    </submittedName>
</protein>
<evidence type="ECO:0000259" key="1">
    <source>
        <dbReference type="Pfam" id="PF21806"/>
    </source>
</evidence>
<organism evidence="2">
    <name type="scientific">Streptomyces sp. R28</name>
    <dbReference type="NCBI Taxonomy" id="3238628"/>
    <lineage>
        <taxon>Bacteria</taxon>
        <taxon>Bacillati</taxon>
        <taxon>Actinomycetota</taxon>
        <taxon>Actinomycetes</taxon>
        <taxon>Kitasatosporales</taxon>
        <taxon>Streptomycetaceae</taxon>
        <taxon>Streptomyces</taxon>
    </lineage>
</organism>
<accession>A0AB39QB71</accession>
<dbReference type="InterPro" id="IPR049244">
    <property type="entry name" value="DUF6879"/>
</dbReference>